<evidence type="ECO:0000313" key="2">
    <source>
        <dbReference type="Proteomes" id="UP001479290"/>
    </source>
</evidence>
<name>A0AAW2AK67_CULAL</name>
<dbReference type="Proteomes" id="UP001479290">
    <property type="component" value="Unassembled WGS sequence"/>
</dbReference>
<organism evidence="1 2">
    <name type="scientific">Culter alburnus</name>
    <name type="common">Topmouth culter</name>
    <dbReference type="NCBI Taxonomy" id="194366"/>
    <lineage>
        <taxon>Eukaryota</taxon>
        <taxon>Metazoa</taxon>
        <taxon>Chordata</taxon>
        <taxon>Craniata</taxon>
        <taxon>Vertebrata</taxon>
        <taxon>Euteleostomi</taxon>
        <taxon>Actinopterygii</taxon>
        <taxon>Neopterygii</taxon>
        <taxon>Teleostei</taxon>
        <taxon>Ostariophysi</taxon>
        <taxon>Cypriniformes</taxon>
        <taxon>Xenocyprididae</taxon>
        <taxon>Xenocypridinae</taxon>
        <taxon>Culter</taxon>
    </lineage>
</organism>
<keyword evidence="2" id="KW-1185">Reference proteome</keyword>
<dbReference type="AlphaFoldDB" id="A0AAW2AK67"/>
<protein>
    <submittedName>
        <fullName evidence="1">Uncharacterized protein</fullName>
    </submittedName>
</protein>
<dbReference type="EMBL" id="JAWDJR010000005">
    <property type="protein sequence ID" value="KAK9974061.1"/>
    <property type="molecule type" value="Genomic_DNA"/>
</dbReference>
<reference evidence="1 2" key="1">
    <citation type="submission" date="2024-05" db="EMBL/GenBank/DDBJ databases">
        <title>A high-quality chromosomal-level genome assembly of Topmouth culter (Culter alburnus).</title>
        <authorList>
            <person name="Zhao H."/>
        </authorList>
    </citation>
    <scope>NUCLEOTIDE SEQUENCE [LARGE SCALE GENOMIC DNA]</scope>
    <source>
        <strain evidence="1">CATC2023</strain>
        <tissue evidence="1">Muscle</tissue>
    </source>
</reference>
<sequence>MSGSTGHPKKRLTVHERLAIDFHEHKFKYLKEEHEMKMKILQVELEMKMKERE</sequence>
<evidence type="ECO:0000313" key="1">
    <source>
        <dbReference type="EMBL" id="KAK9974061.1"/>
    </source>
</evidence>
<gene>
    <name evidence="1" type="ORF">ABG768_022170</name>
</gene>
<accession>A0AAW2AK67</accession>
<comment type="caution">
    <text evidence="1">The sequence shown here is derived from an EMBL/GenBank/DDBJ whole genome shotgun (WGS) entry which is preliminary data.</text>
</comment>
<feature type="non-terminal residue" evidence="1">
    <location>
        <position position="53"/>
    </location>
</feature>
<proteinExistence type="predicted"/>